<dbReference type="GO" id="GO:0061733">
    <property type="term" value="F:protein-lysine-acetyltransferase activity"/>
    <property type="evidence" value="ECO:0007669"/>
    <property type="project" value="TreeGrafter"/>
</dbReference>
<dbReference type="PANTHER" id="PTHR45884">
    <property type="entry name" value="N-ACETYLTRANSFERASE ECO"/>
    <property type="match status" value="1"/>
</dbReference>
<comment type="subcellular location">
    <subcellularLocation>
        <location evidence="1">Nucleus</location>
    </subcellularLocation>
</comment>
<feature type="domain" description="N-acetyltransferase ESCO acetyl-transferase" evidence="11">
    <location>
        <begin position="493"/>
        <end position="561"/>
    </location>
</feature>
<evidence type="ECO:0008006" key="13">
    <source>
        <dbReference type="Google" id="ProtNLM"/>
    </source>
</evidence>
<sequence length="564" mass="65619">MPLMMDNELETCVITPKSFYGSTTSFLSINQTNYLSGIRVSQPVIHKSKEITELFLDLHEKNMSKRHNPTSLESSRSIKRRKEIYCPVRHVAKRRKGIYAGVRHAIKKPIQKKIEKHPALTKLSIRQKIKQSFDFSLTPYGIKKNKKCGWDFPSKFLKPDRIERDEDQNKRFFKSSIVQQSPKYLTGSPTVRKRKLLNTNCNYVESYNKNSANLQENCNNASDILDMIEVGNIDDKEEKQMQNECSESLIQIEQEDSSPLHNKTRQELIQLFEEEDLDEELPVRTTDVLADKKSIEFNLTSYDKDQDKENMVSNNKFYPVFNKHSSPKLTDVTNKRVFREKIFWKSRSENQMQIDAGQKEFGAIQCSECGLVYQIGEPEDEIQHNLYHSNFQTLRHLGWKNENIVGCFQNDRIIMVSHTDSKSWLNKTENVLKVVDKDLGFAISQPLPSIKFKAFFYISEKTIVGCLFAIPLTEANKMHISNSEVDLCSKEKYPVKCGISRIWTHSLNRRQGIATKLVDALRRNFMYGMILHKDELAFSVPSMDGKQFAFKYMGKQDYYVYCNY</sequence>
<evidence type="ECO:0000256" key="3">
    <source>
        <dbReference type="ARBA" id="ARBA00022679"/>
    </source>
</evidence>
<dbReference type="GO" id="GO:0005634">
    <property type="term" value="C:nucleus"/>
    <property type="evidence" value="ECO:0007669"/>
    <property type="project" value="UniProtKB-SubCell"/>
</dbReference>
<evidence type="ECO:0000313" key="12">
    <source>
        <dbReference type="EMBL" id="JAS30597.1"/>
    </source>
</evidence>
<keyword evidence="9" id="KW-0012">Acyltransferase</keyword>
<dbReference type="AlphaFoldDB" id="A0A1B6DY63"/>
<comment type="similarity">
    <text evidence="2">Belongs to the acetyltransferase family. ECO subfamily.</text>
</comment>
<evidence type="ECO:0000256" key="6">
    <source>
        <dbReference type="ARBA" id="ARBA00022833"/>
    </source>
</evidence>
<evidence type="ECO:0000256" key="9">
    <source>
        <dbReference type="ARBA" id="ARBA00023315"/>
    </source>
</evidence>
<dbReference type="Pfam" id="PF13880">
    <property type="entry name" value="Acetyltransf_13"/>
    <property type="match status" value="1"/>
</dbReference>
<evidence type="ECO:0000256" key="5">
    <source>
        <dbReference type="ARBA" id="ARBA00022771"/>
    </source>
</evidence>
<evidence type="ECO:0000256" key="4">
    <source>
        <dbReference type="ARBA" id="ARBA00022723"/>
    </source>
</evidence>
<dbReference type="GO" id="GO:0000785">
    <property type="term" value="C:chromatin"/>
    <property type="evidence" value="ECO:0007669"/>
    <property type="project" value="TreeGrafter"/>
</dbReference>
<evidence type="ECO:0000256" key="8">
    <source>
        <dbReference type="ARBA" id="ARBA00023306"/>
    </source>
</evidence>
<dbReference type="Pfam" id="PF13878">
    <property type="entry name" value="zf-C2H2_3"/>
    <property type="match status" value="1"/>
</dbReference>
<keyword evidence="4" id="KW-0479">Metal-binding</keyword>
<dbReference type="InterPro" id="IPR028005">
    <property type="entry name" value="AcTrfase_ESCO_Znf_dom"/>
</dbReference>
<dbReference type="PANTHER" id="PTHR45884:SF2">
    <property type="entry name" value="N-ACETYLTRANSFERASE ECO"/>
    <property type="match status" value="1"/>
</dbReference>
<keyword evidence="3" id="KW-0808">Transferase</keyword>
<protein>
    <recommendedName>
        <fullName evidence="13">N-acetyltransferase domain-containing protein</fullName>
    </recommendedName>
</protein>
<evidence type="ECO:0000256" key="2">
    <source>
        <dbReference type="ARBA" id="ARBA00005816"/>
    </source>
</evidence>
<dbReference type="InterPro" id="IPR028009">
    <property type="entry name" value="ESCO_Acetyltransf_dom"/>
</dbReference>
<keyword evidence="5" id="KW-0863">Zinc-finger</keyword>
<evidence type="ECO:0000256" key="1">
    <source>
        <dbReference type="ARBA" id="ARBA00004123"/>
    </source>
</evidence>
<dbReference type="GO" id="GO:0007064">
    <property type="term" value="P:mitotic sister chromatid cohesion"/>
    <property type="evidence" value="ECO:0007669"/>
    <property type="project" value="TreeGrafter"/>
</dbReference>
<dbReference type="EMBL" id="GEDC01006701">
    <property type="protein sequence ID" value="JAS30597.1"/>
    <property type="molecule type" value="Transcribed_RNA"/>
</dbReference>
<feature type="domain" description="N-acetyltransferase ESCO zinc-finger" evidence="10">
    <location>
        <begin position="351"/>
        <end position="389"/>
    </location>
</feature>
<dbReference type="GO" id="GO:0008270">
    <property type="term" value="F:zinc ion binding"/>
    <property type="evidence" value="ECO:0007669"/>
    <property type="project" value="UniProtKB-KW"/>
</dbReference>
<proteinExistence type="inferred from homology"/>
<keyword evidence="7" id="KW-0539">Nucleus</keyword>
<keyword evidence="8" id="KW-0131">Cell cycle</keyword>
<organism evidence="12">
    <name type="scientific">Clastoptera arizonana</name>
    <name type="common">Arizona spittle bug</name>
    <dbReference type="NCBI Taxonomy" id="38151"/>
    <lineage>
        <taxon>Eukaryota</taxon>
        <taxon>Metazoa</taxon>
        <taxon>Ecdysozoa</taxon>
        <taxon>Arthropoda</taxon>
        <taxon>Hexapoda</taxon>
        <taxon>Insecta</taxon>
        <taxon>Pterygota</taxon>
        <taxon>Neoptera</taxon>
        <taxon>Paraneoptera</taxon>
        <taxon>Hemiptera</taxon>
        <taxon>Auchenorrhyncha</taxon>
        <taxon>Cercopoidea</taxon>
        <taxon>Clastopteridae</taxon>
        <taxon>Clastoptera</taxon>
    </lineage>
</organism>
<evidence type="ECO:0000259" key="11">
    <source>
        <dbReference type="Pfam" id="PF13880"/>
    </source>
</evidence>
<evidence type="ECO:0000256" key="7">
    <source>
        <dbReference type="ARBA" id="ARBA00023242"/>
    </source>
</evidence>
<gene>
    <name evidence="12" type="ORF">g.16111</name>
</gene>
<reference evidence="12" key="1">
    <citation type="submission" date="2015-12" db="EMBL/GenBank/DDBJ databases">
        <title>De novo transcriptome assembly of four potential Pierce s Disease insect vectors from Arizona vineyards.</title>
        <authorList>
            <person name="Tassone E.E."/>
        </authorList>
    </citation>
    <scope>NUCLEOTIDE SEQUENCE</scope>
</reference>
<evidence type="ECO:0000259" key="10">
    <source>
        <dbReference type="Pfam" id="PF13878"/>
    </source>
</evidence>
<accession>A0A1B6DY63</accession>
<name>A0A1B6DY63_9HEMI</name>
<keyword evidence="6" id="KW-0862">Zinc</keyword>